<dbReference type="EMBL" id="JACBZP010000001">
    <property type="protein sequence ID" value="NYI69202.1"/>
    <property type="molecule type" value="Genomic_DNA"/>
</dbReference>
<organism evidence="5 6">
    <name type="scientific">Spelaeicoccus albus</name>
    <dbReference type="NCBI Taxonomy" id="1280376"/>
    <lineage>
        <taxon>Bacteria</taxon>
        <taxon>Bacillati</taxon>
        <taxon>Actinomycetota</taxon>
        <taxon>Actinomycetes</taxon>
        <taxon>Micrococcales</taxon>
        <taxon>Brevibacteriaceae</taxon>
        <taxon>Spelaeicoccus</taxon>
    </lineage>
</organism>
<dbReference type="EC" id="2.2.1.6" evidence="5"/>
<dbReference type="GO" id="GO:0003984">
    <property type="term" value="F:acetolactate synthase activity"/>
    <property type="evidence" value="ECO:0007669"/>
    <property type="project" value="UniProtKB-EC"/>
</dbReference>
<protein>
    <submittedName>
        <fullName evidence="5">Acetolactate synthase-1/2/3 large subunit</fullName>
        <ecNumber evidence="5">2.2.1.6</ecNumber>
    </submittedName>
</protein>
<keyword evidence="2" id="KW-0786">Thiamine pyrophosphate</keyword>
<evidence type="ECO:0000256" key="2">
    <source>
        <dbReference type="ARBA" id="ARBA00023052"/>
    </source>
</evidence>
<feature type="domain" description="Thiamine pyrophosphate enzyme TPP-binding" evidence="3">
    <location>
        <begin position="376"/>
        <end position="515"/>
    </location>
</feature>
<dbReference type="Pfam" id="PF02776">
    <property type="entry name" value="TPP_enzyme_N"/>
    <property type="match status" value="1"/>
</dbReference>
<dbReference type="PANTHER" id="PTHR18968">
    <property type="entry name" value="THIAMINE PYROPHOSPHATE ENZYMES"/>
    <property type="match status" value="1"/>
</dbReference>
<dbReference type="Proteomes" id="UP000539111">
    <property type="component" value="Unassembled WGS sequence"/>
</dbReference>
<dbReference type="GO" id="GO:0050660">
    <property type="term" value="F:flavin adenine dinucleotide binding"/>
    <property type="evidence" value="ECO:0007669"/>
    <property type="project" value="TreeGrafter"/>
</dbReference>
<keyword evidence="6" id="KW-1185">Reference proteome</keyword>
<evidence type="ECO:0000259" key="4">
    <source>
        <dbReference type="Pfam" id="PF02776"/>
    </source>
</evidence>
<dbReference type="Pfam" id="PF02775">
    <property type="entry name" value="TPP_enzyme_C"/>
    <property type="match status" value="1"/>
</dbReference>
<dbReference type="GO" id="GO:0030976">
    <property type="term" value="F:thiamine pyrophosphate binding"/>
    <property type="evidence" value="ECO:0007669"/>
    <property type="project" value="InterPro"/>
</dbReference>
<dbReference type="Gene3D" id="3.40.50.970">
    <property type="match status" value="2"/>
</dbReference>
<dbReference type="CDD" id="cd02002">
    <property type="entry name" value="TPP_BFDC"/>
    <property type="match status" value="1"/>
</dbReference>
<proteinExistence type="inferred from homology"/>
<sequence>MNGADRLISTLTKNGVQVCFANPGTSEMHFVAALDRSPDLKCVLGLFEGVVTGAADGYARMTGVPAATLLHLGPGLANGMSNLHNALRARSPIVNIIGDHATYHRQYDAPLTSDIEGAARPFSSWVRASPTADAIATDAAAAITAARTAPGGVASLILPADTSWSEPIADAPLPDAVLTRPQPVDDAKVRAVAEILRTGEPTGLIVSTDATRDTDTLDTAGRIAAATGARVLMLNNTAVTKRGAGRVPVERIPYPVPAAVEFLKDFKNLILVGTKPPVSFFAYPDKPSEEFAPGTRIQELATDRTDARAALEALAGELGASSYLPIRAELDVPEMPTGSIDGDKLADFLAVRIPDNGIVVDESITTGRSFYARTATARPHDYLVGTGGSIGYAMANSIGAATACPDREVITLESDGSGLYMPQALWTQARENLNITTLVFSNRKYQILRNEMQGVQADFGGPRAESLMDLSNPQIDWVQLAGAMGVPGHRATTMEELNAAFDGAGQVTGPTLIEVSL</sequence>
<keyword evidence="5" id="KW-0808">Transferase</keyword>
<dbReference type="InterPro" id="IPR045229">
    <property type="entry name" value="TPP_enz"/>
</dbReference>
<dbReference type="NCBIfam" id="NF005760">
    <property type="entry name" value="PRK07586.1"/>
    <property type="match status" value="1"/>
</dbReference>
<reference evidence="5 6" key="1">
    <citation type="submission" date="2020-07" db="EMBL/GenBank/DDBJ databases">
        <title>Sequencing the genomes of 1000 actinobacteria strains.</title>
        <authorList>
            <person name="Klenk H.-P."/>
        </authorList>
    </citation>
    <scope>NUCLEOTIDE SEQUENCE [LARGE SCALE GENOMIC DNA]</scope>
    <source>
        <strain evidence="5 6">DSM 26341</strain>
    </source>
</reference>
<evidence type="ECO:0000313" key="5">
    <source>
        <dbReference type="EMBL" id="NYI69202.1"/>
    </source>
</evidence>
<dbReference type="CDD" id="cd07035">
    <property type="entry name" value="TPP_PYR_POX_like"/>
    <property type="match status" value="1"/>
</dbReference>
<accession>A0A7Z0IJ96</accession>
<gene>
    <name evidence="5" type="ORF">BJY26_003508</name>
</gene>
<dbReference type="InterPro" id="IPR012001">
    <property type="entry name" value="Thiamin_PyroP_enz_TPP-bd_dom"/>
</dbReference>
<dbReference type="RefSeq" id="WP_179429464.1">
    <property type="nucleotide sequence ID" value="NZ_JACBZP010000001.1"/>
</dbReference>
<comment type="similarity">
    <text evidence="1">Belongs to the TPP enzyme family.</text>
</comment>
<comment type="caution">
    <text evidence="5">The sequence shown here is derived from an EMBL/GenBank/DDBJ whole genome shotgun (WGS) entry which is preliminary data.</text>
</comment>
<dbReference type="InterPro" id="IPR011766">
    <property type="entry name" value="TPP_enzyme_TPP-bd"/>
</dbReference>
<evidence type="ECO:0000259" key="3">
    <source>
        <dbReference type="Pfam" id="PF02775"/>
    </source>
</evidence>
<dbReference type="AlphaFoldDB" id="A0A7Z0IJ96"/>
<evidence type="ECO:0000256" key="1">
    <source>
        <dbReference type="ARBA" id="ARBA00007812"/>
    </source>
</evidence>
<dbReference type="GO" id="GO:0000287">
    <property type="term" value="F:magnesium ion binding"/>
    <property type="evidence" value="ECO:0007669"/>
    <property type="project" value="UniProtKB-ARBA"/>
</dbReference>
<evidence type="ECO:0000313" key="6">
    <source>
        <dbReference type="Proteomes" id="UP000539111"/>
    </source>
</evidence>
<dbReference type="PANTHER" id="PTHR18968:SF86">
    <property type="entry name" value="ACETOLACTATE SYNTHASE LARGE SUBUNIT ILVX-RELATED"/>
    <property type="match status" value="1"/>
</dbReference>
<dbReference type="SUPFAM" id="SSF52518">
    <property type="entry name" value="Thiamin diphosphate-binding fold (THDP-binding)"/>
    <property type="match status" value="2"/>
</dbReference>
<feature type="domain" description="Thiamine pyrophosphate enzyme N-terminal TPP-binding" evidence="4">
    <location>
        <begin position="1"/>
        <end position="106"/>
    </location>
</feature>
<name>A0A7Z0IJ96_9MICO</name>
<dbReference type="InterPro" id="IPR029061">
    <property type="entry name" value="THDP-binding"/>
</dbReference>